<organism evidence="6 7">
    <name type="scientific">Hortaea werneckii</name>
    <name type="common">Black yeast</name>
    <name type="synonym">Cladosporium werneckii</name>
    <dbReference type="NCBI Taxonomy" id="91943"/>
    <lineage>
        <taxon>Eukaryota</taxon>
        <taxon>Fungi</taxon>
        <taxon>Dikarya</taxon>
        <taxon>Ascomycota</taxon>
        <taxon>Pezizomycotina</taxon>
        <taxon>Dothideomycetes</taxon>
        <taxon>Dothideomycetidae</taxon>
        <taxon>Mycosphaerellales</taxon>
        <taxon>Teratosphaeriaceae</taxon>
        <taxon>Hortaea</taxon>
    </lineage>
</organism>
<comment type="caution">
    <text evidence="6">The sequence shown here is derived from an EMBL/GenBank/DDBJ whole genome shotgun (WGS) entry which is preliminary data.</text>
</comment>
<dbReference type="GO" id="GO:0006271">
    <property type="term" value="P:DNA strand elongation involved in DNA replication"/>
    <property type="evidence" value="ECO:0007669"/>
    <property type="project" value="TreeGrafter"/>
</dbReference>
<evidence type="ECO:0000313" key="7">
    <source>
        <dbReference type="Proteomes" id="UP000271337"/>
    </source>
</evidence>
<feature type="compositionally biased region" description="Acidic residues" evidence="5">
    <location>
        <begin position="308"/>
        <end position="332"/>
    </location>
</feature>
<sequence>MHIISEFSRHTDTRQSRCGIMAQDYSEYLAVNVLNEQQLVSYRSLSRALKLHSNLAKQMLYEFHRKQNAKRPGSVHATYHVTGTRLQQTPHQANGVPSQTDEEDKQMQSSPPLPGSSAPQPEETQEPVSIRSVVLAKEEHLEQAMATFETITGMHIYSLAAGGLSDMQALTECNRKVVTNFASEDPLQAWKQYGTIQNSHVKRRTHCRQPPAPAPNTKSVEMKTKPAPPTTKPTVPEKQRSKDSKAESQDSKPSSAKATPEPAAAAAKKPAQPKRQGSDIFKSFAKTQPPKPKKQDSQGSTSASPAPEPEDVPMNEFSEEEPDADGGADGEASDGLAEVPAGKSRKDTQKELEAMMDEEDEVMEEAPDAGSEKDQGAGEAEEHDAGALDQPPPKQEKEEPKEEVQVEGGRRRGRRRVMKKKTVKDEDGYLVTREEAGWESFSEDEPAPKKPKMASSTKPAATKKKGAGAKTGQGNIMSFFSKK</sequence>
<feature type="compositionally biased region" description="Basic and acidic residues" evidence="5">
    <location>
        <begin position="235"/>
        <end position="250"/>
    </location>
</feature>
<keyword evidence="3" id="KW-0235">DNA replication</keyword>
<comment type="subcellular location">
    <subcellularLocation>
        <location evidence="1">Nucleus</location>
    </subcellularLocation>
</comment>
<dbReference type="InterPro" id="IPR041913">
    <property type="entry name" value="POLD3_sf"/>
</dbReference>
<protein>
    <recommendedName>
        <fullName evidence="2">DNA polymerase delta subunit 3</fullName>
    </recommendedName>
</protein>
<accession>A0A3M6ZN98</accession>
<feature type="region of interest" description="Disordered" evidence="5">
    <location>
        <begin position="199"/>
        <end position="483"/>
    </location>
</feature>
<dbReference type="Pfam" id="PF09507">
    <property type="entry name" value="CDC27"/>
    <property type="match status" value="1"/>
</dbReference>
<dbReference type="PANTHER" id="PTHR17598">
    <property type="entry name" value="DNA POLYMERASE DELTA SUBUNIT 3"/>
    <property type="match status" value="1"/>
</dbReference>
<dbReference type="GO" id="GO:0043625">
    <property type="term" value="C:delta DNA polymerase complex"/>
    <property type="evidence" value="ECO:0007669"/>
    <property type="project" value="InterPro"/>
</dbReference>
<dbReference type="AlphaFoldDB" id="A0A3M6ZN98"/>
<evidence type="ECO:0000256" key="4">
    <source>
        <dbReference type="ARBA" id="ARBA00023242"/>
    </source>
</evidence>
<feature type="compositionally biased region" description="Basic and acidic residues" evidence="5">
    <location>
        <begin position="423"/>
        <end position="436"/>
    </location>
</feature>
<evidence type="ECO:0000256" key="1">
    <source>
        <dbReference type="ARBA" id="ARBA00004123"/>
    </source>
</evidence>
<gene>
    <name evidence="6" type="ORF">D0867_06470</name>
</gene>
<feature type="compositionally biased region" description="Polar residues" evidence="5">
    <location>
        <begin position="473"/>
        <end position="483"/>
    </location>
</feature>
<feature type="compositionally biased region" description="Polar residues" evidence="5">
    <location>
        <begin position="84"/>
        <end position="99"/>
    </location>
</feature>
<reference evidence="6 7" key="1">
    <citation type="journal article" date="2018" name="BMC Genomics">
        <title>Genomic evidence for intraspecific hybridization in a clonal and extremely halotolerant yeast.</title>
        <authorList>
            <person name="Gostincar C."/>
            <person name="Stajich J.E."/>
            <person name="Zupancic J."/>
            <person name="Zalar P."/>
            <person name="Gunde-Cimerman N."/>
        </authorList>
    </citation>
    <scope>NUCLEOTIDE SEQUENCE [LARGE SCALE GENOMIC DNA]</scope>
    <source>
        <strain evidence="6 7">EXF-6669</strain>
    </source>
</reference>
<dbReference type="OrthoDB" id="514823at2759"/>
<evidence type="ECO:0000256" key="2">
    <source>
        <dbReference type="ARBA" id="ARBA00017589"/>
    </source>
</evidence>
<dbReference type="GO" id="GO:0006297">
    <property type="term" value="P:nucleotide-excision repair, DNA gap filling"/>
    <property type="evidence" value="ECO:0007669"/>
    <property type="project" value="TreeGrafter"/>
</dbReference>
<feature type="compositionally biased region" description="Basic residues" evidence="5">
    <location>
        <begin position="411"/>
        <end position="422"/>
    </location>
</feature>
<evidence type="ECO:0000313" key="6">
    <source>
        <dbReference type="EMBL" id="RMY16599.1"/>
    </source>
</evidence>
<dbReference type="EMBL" id="QWIL01000630">
    <property type="protein sequence ID" value="RMY16599.1"/>
    <property type="molecule type" value="Genomic_DNA"/>
</dbReference>
<feature type="compositionally biased region" description="Basic and acidic residues" evidence="5">
    <location>
        <begin position="394"/>
        <end position="410"/>
    </location>
</feature>
<feature type="compositionally biased region" description="Low complexity" evidence="5">
    <location>
        <begin position="251"/>
        <end position="274"/>
    </location>
</feature>
<keyword evidence="4" id="KW-0539">Nucleus</keyword>
<feature type="region of interest" description="Disordered" evidence="5">
    <location>
        <begin position="83"/>
        <end position="128"/>
    </location>
</feature>
<dbReference type="GO" id="GO:0003887">
    <property type="term" value="F:DNA-directed DNA polymerase activity"/>
    <property type="evidence" value="ECO:0007669"/>
    <property type="project" value="TreeGrafter"/>
</dbReference>
<feature type="compositionally biased region" description="Basic and acidic residues" evidence="5">
    <location>
        <begin position="344"/>
        <end position="353"/>
    </location>
</feature>
<name>A0A3M6ZN98_HORWE</name>
<dbReference type="Proteomes" id="UP000271337">
    <property type="component" value="Unassembled WGS sequence"/>
</dbReference>
<dbReference type="GO" id="GO:1904161">
    <property type="term" value="P:DNA synthesis involved in UV-damage excision repair"/>
    <property type="evidence" value="ECO:0007669"/>
    <property type="project" value="TreeGrafter"/>
</dbReference>
<proteinExistence type="predicted"/>
<evidence type="ECO:0000256" key="5">
    <source>
        <dbReference type="SAM" id="MobiDB-lite"/>
    </source>
</evidence>
<dbReference type="Gene3D" id="3.90.1030.20">
    <property type="entry name" value="DNA polymerase delta, p66 (Cdc27) subunit, wHTH domain"/>
    <property type="match status" value="1"/>
</dbReference>
<evidence type="ECO:0000256" key="3">
    <source>
        <dbReference type="ARBA" id="ARBA00022705"/>
    </source>
</evidence>
<dbReference type="InterPro" id="IPR019038">
    <property type="entry name" value="POLD3"/>
</dbReference>
<feature type="compositionally biased region" description="Acidic residues" evidence="5">
    <location>
        <begin position="354"/>
        <end position="367"/>
    </location>
</feature>
<dbReference type="PANTHER" id="PTHR17598:SF13">
    <property type="entry name" value="DNA POLYMERASE DELTA SUBUNIT 3"/>
    <property type="match status" value="1"/>
</dbReference>